<dbReference type="Proteomes" id="UP000469421">
    <property type="component" value="Unassembled WGS sequence"/>
</dbReference>
<reference evidence="2 3" key="1">
    <citation type="submission" date="2019-10" db="EMBL/GenBank/DDBJ databases">
        <title>Alcanivorax sp.PA15-N-34 draft genome sequence.</title>
        <authorList>
            <person name="Liao X."/>
            <person name="Shao Z."/>
        </authorList>
    </citation>
    <scope>NUCLEOTIDE SEQUENCE [LARGE SCALE GENOMIC DNA]</scope>
    <source>
        <strain evidence="2 3">PA15-N-34</strain>
    </source>
</reference>
<proteinExistence type="predicted"/>
<evidence type="ECO:0000256" key="1">
    <source>
        <dbReference type="SAM" id="Phobius"/>
    </source>
</evidence>
<keyword evidence="1" id="KW-0472">Membrane</keyword>
<gene>
    <name evidence="2" type="ORF">GFN93_10655</name>
</gene>
<dbReference type="EMBL" id="WIRE01000001">
    <property type="protein sequence ID" value="MQX53712.1"/>
    <property type="molecule type" value="Genomic_DNA"/>
</dbReference>
<keyword evidence="1" id="KW-1133">Transmembrane helix</keyword>
<feature type="transmembrane region" description="Helical" evidence="1">
    <location>
        <begin position="196"/>
        <end position="224"/>
    </location>
</feature>
<keyword evidence="1" id="KW-0812">Transmembrane</keyword>
<feature type="transmembrane region" description="Helical" evidence="1">
    <location>
        <begin position="152"/>
        <end position="176"/>
    </location>
</feature>
<comment type="caution">
    <text evidence="2">The sequence shown here is derived from an EMBL/GenBank/DDBJ whole genome shotgun (WGS) entry which is preliminary data.</text>
</comment>
<feature type="transmembrane region" description="Helical" evidence="1">
    <location>
        <begin position="36"/>
        <end position="55"/>
    </location>
</feature>
<sequence length="505" mass="58142">MELEKASARLAPRSPWQAVDMGTQMFRRWAWPTVKIWLAFTLLPFVLLLSVAWTQEVYWPMVLFWWLKPAWERPLLAWYSHALFAEELTLKQLFKRWKQYALPGLFAQLTWRRLSLARSFNTAIWQLEGARGEQVSQRHQVLHRSPSNRAGMLTIILLHIEQFMGYGLMALIYTLVPWQFNLELSDWFFEQSLLQTVIATCCLYLVLCITEPLYVACGFALYLNKRTWLEGWDLQLGLTRIGRRRAPAGAAAALLIALLATPFSEPAQAATNDVDAMHSEQQEVIELLAGEDYMPFETRTSREWKDRDEDAENSSWWQEFWKAFFDRADDQSSSSRKPFSIPDNLIWAVFWALFAGIVLWLLMKVSSQLGFATPSRKRKHDIPTHVAGLDIRHQSLPDDIAGAVEKALEDRDIRTAMSLLLRVSLATLLREYPVPLAAGSTEQHCLRTLQREHGNATGIDVLKPVVDAWVRTAWAHRPVTEEEVRSLLGQWQAVRFVEVEHGDPA</sequence>
<keyword evidence="3" id="KW-1185">Reference proteome</keyword>
<evidence type="ECO:0000313" key="2">
    <source>
        <dbReference type="EMBL" id="MQX53712.1"/>
    </source>
</evidence>
<organism evidence="2 3">
    <name type="scientific">Alcanivorax sediminis</name>
    <dbReference type="NCBI Taxonomy" id="2663008"/>
    <lineage>
        <taxon>Bacteria</taxon>
        <taxon>Pseudomonadati</taxon>
        <taxon>Pseudomonadota</taxon>
        <taxon>Gammaproteobacteria</taxon>
        <taxon>Oceanospirillales</taxon>
        <taxon>Alcanivoracaceae</taxon>
        <taxon>Alcanivorax</taxon>
    </lineage>
</organism>
<name>A0A6N7LTT8_9GAMM</name>
<evidence type="ECO:0000313" key="3">
    <source>
        <dbReference type="Proteomes" id="UP000469421"/>
    </source>
</evidence>
<protein>
    <submittedName>
        <fullName evidence="2">DUF4129 domain-containing protein</fullName>
    </submittedName>
</protein>
<feature type="transmembrane region" description="Helical" evidence="1">
    <location>
        <begin position="345"/>
        <end position="363"/>
    </location>
</feature>
<dbReference type="AlphaFoldDB" id="A0A6N7LTT8"/>
<dbReference type="RefSeq" id="WP_153501075.1">
    <property type="nucleotide sequence ID" value="NZ_WIRE01000001.1"/>
</dbReference>
<accession>A0A6N7LTT8</accession>